<protein>
    <submittedName>
        <fullName evidence="2">Uncharacterized protein</fullName>
    </submittedName>
</protein>
<dbReference type="RefSeq" id="WP_283415677.1">
    <property type="nucleotide sequence ID" value="NZ_FXUO01000002.1"/>
</dbReference>
<evidence type="ECO:0000313" key="3">
    <source>
        <dbReference type="Proteomes" id="UP001158050"/>
    </source>
</evidence>
<keyword evidence="1" id="KW-0812">Transmembrane</keyword>
<gene>
    <name evidence="2" type="ORF">SAMN05421679_102167</name>
</gene>
<comment type="caution">
    <text evidence="2">The sequence shown here is derived from an EMBL/GenBank/DDBJ whole genome shotgun (WGS) entry which is preliminary data.</text>
</comment>
<keyword evidence="1" id="KW-0472">Membrane</keyword>
<keyword evidence="1" id="KW-1133">Transmembrane helix</keyword>
<sequence length="164" mass="19182">MKRKIFRVLKIATISVISIFLFLFILAKIGWFSLGMNKEEPIELSSNLSSKIEKLDDFLKHKIKNITIIYYYNVDDIAKIEKDKSFKSLSNTFDIYIKIIDTVSYRKDSINFNKSISDYMLLSSKELQLKKHFDSIKVNCNFYTSESYSSDISYFSKKIVTSTN</sequence>
<keyword evidence="3" id="KW-1185">Reference proteome</keyword>
<feature type="transmembrane region" description="Helical" evidence="1">
    <location>
        <begin position="12"/>
        <end position="34"/>
    </location>
</feature>
<dbReference type="EMBL" id="FXUO01000002">
    <property type="protein sequence ID" value="SMP90040.1"/>
    <property type="molecule type" value="Genomic_DNA"/>
</dbReference>
<proteinExistence type="predicted"/>
<accession>A0ABY1QZK9</accession>
<reference evidence="2 3" key="1">
    <citation type="submission" date="2017-05" db="EMBL/GenBank/DDBJ databases">
        <authorList>
            <person name="Varghese N."/>
            <person name="Submissions S."/>
        </authorList>
    </citation>
    <scope>NUCLEOTIDE SEQUENCE [LARGE SCALE GENOMIC DNA]</scope>
    <source>
        <strain evidence="2 3">DSM 18015</strain>
    </source>
</reference>
<evidence type="ECO:0000313" key="2">
    <source>
        <dbReference type="EMBL" id="SMP90040.1"/>
    </source>
</evidence>
<organism evidence="2 3">
    <name type="scientific">Epilithonimonas pallida</name>
    <dbReference type="NCBI Taxonomy" id="373671"/>
    <lineage>
        <taxon>Bacteria</taxon>
        <taxon>Pseudomonadati</taxon>
        <taxon>Bacteroidota</taxon>
        <taxon>Flavobacteriia</taxon>
        <taxon>Flavobacteriales</taxon>
        <taxon>Weeksellaceae</taxon>
        <taxon>Chryseobacterium group</taxon>
        <taxon>Epilithonimonas</taxon>
    </lineage>
</organism>
<dbReference type="Proteomes" id="UP001158050">
    <property type="component" value="Unassembled WGS sequence"/>
</dbReference>
<evidence type="ECO:0000256" key="1">
    <source>
        <dbReference type="SAM" id="Phobius"/>
    </source>
</evidence>
<name>A0ABY1QZK9_9FLAO</name>